<keyword evidence="8" id="KW-0808">Transferase</keyword>
<sequence>MSSEDQRDKLKQHFSKRVTSQARIVLDNWQKLKDSDWADMQWLNDLKESSAKLGKFASRFEMAQHQMVANDLTKELNSIKEDATSLDDLKKEKINKVISALSECTQRKSDSNNSAAPRTFLRTPIYIAINNKENAQRIIKQLEFFGFRALSFDSGEDLIKAAKHNKPETIVIDVNFGGEQYAGIETIKSIQANHEMPVPIIYTSEEDDGIEIRLMASRSGGEEFFYKVVDLGQLIEKIEEYTNASPLDPYKVLVVDDSRAQARYIENVLTKAGMTTCVITDPMQVLIALNEFSPEIVIMDMYMPGCTGMELARVIRQQDKFHSVPIIYLSAEDDINKQLHAMSLGGDDFLTKPINPKHLTSTIHNRGRRARSLLALMIRDSLTGLYNHTHTLYLLETEIAKASQNGTKLTFAMLDIDFFKKINDSYGHPIGDRVLKSLSLFLKQRLRKTDHIGRYGGEEFAIVLPNTSESDAKVILNEIREKFSELRQPAGDIEFQVTFSCGVASGPTENAQLICERADNALYEAKRAGRNTVRNYREPPSQS</sequence>
<dbReference type="GO" id="GO:0005886">
    <property type="term" value="C:plasma membrane"/>
    <property type="evidence" value="ECO:0007669"/>
    <property type="project" value="TreeGrafter"/>
</dbReference>
<feature type="domain" description="GGDEF" evidence="7">
    <location>
        <begin position="407"/>
        <end position="538"/>
    </location>
</feature>
<comment type="catalytic activity">
    <reaction evidence="3">
        <text>2 GTP = 3',3'-c-di-GMP + 2 diphosphate</text>
        <dbReference type="Rhea" id="RHEA:24898"/>
        <dbReference type="ChEBI" id="CHEBI:33019"/>
        <dbReference type="ChEBI" id="CHEBI:37565"/>
        <dbReference type="ChEBI" id="CHEBI:58805"/>
        <dbReference type="EC" id="2.7.7.65"/>
    </reaction>
</comment>
<comment type="cofactor">
    <cofactor evidence="1">
        <name>Mg(2+)</name>
        <dbReference type="ChEBI" id="CHEBI:18420"/>
    </cofactor>
</comment>
<dbReference type="Proteomes" id="UP001164472">
    <property type="component" value="Chromosome"/>
</dbReference>
<dbReference type="PROSITE" id="PS50887">
    <property type="entry name" value="GGDEF"/>
    <property type="match status" value="1"/>
</dbReference>
<dbReference type="SMART" id="SM00448">
    <property type="entry name" value="REC"/>
    <property type="match status" value="2"/>
</dbReference>
<dbReference type="Pfam" id="PF00990">
    <property type="entry name" value="GGDEF"/>
    <property type="match status" value="1"/>
</dbReference>
<dbReference type="GO" id="GO:1902201">
    <property type="term" value="P:negative regulation of bacterial-type flagellum-dependent cell motility"/>
    <property type="evidence" value="ECO:0007669"/>
    <property type="project" value="TreeGrafter"/>
</dbReference>
<dbReference type="SUPFAM" id="SSF55073">
    <property type="entry name" value="Nucleotide cyclase"/>
    <property type="match status" value="1"/>
</dbReference>
<keyword evidence="4" id="KW-0597">Phosphoprotein</keyword>
<evidence type="ECO:0000259" key="7">
    <source>
        <dbReference type="PROSITE" id="PS50887"/>
    </source>
</evidence>
<feature type="modified residue" description="4-aspartylphosphate" evidence="4">
    <location>
        <position position="300"/>
    </location>
</feature>
<dbReference type="PANTHER" id="PTHR45138">
    <property type="entry name" value="REGULATORY COMPONENTS OF SENSORY TRANSDUCTION SYSTEM"/>
    <property type="match status" value="1"/>
</dbReference>
<dbReference type="RefSeq" id="WP_251812461.1">
    <property type="nucleotide sequence ID" value="NZ_CP101527.1"/>
</dbReference>
<dbReference type="KEGG" id="asem:NNL22_15260"/>
<evidence type="ECO:0000259" key="6">
    <source>
        <dbReference type="PROSITE" id="PS50110"/>
    </source>
</evidence>
<reference evidence="8" key="1">
    <citation type="submission" date="2022-07" db="EMBL/GenBank/DDBJ databases">
        <title>Alkalimarinus sp. nov., isolated from gut of a Alitta virens.</title>
        <authorList>
            <person name="Yang A.I."/>
            <person name="Shin N.-R."/>
        </authorList>
    </citation>
    <scope>NUCLEOTIDE SEQUENCE</scope>
    <source>
        <strain evidence="8">FA028</strain>
    </source>
</reference>
<protein>
    <recommendedName>
        <fullName evidence="2">diguanylate cyclase</fullName>
        <ecNumber evidence="2">2.7.7.65</ecNumber>
    </recommendedName>
</protein>
<dbReference type="CDD" id="cd00156">
    <property type="entry name" value="REC"/>
    <property type="match status" value="1"/>
</dbReference>
<keyword evidence="9" id="KW-1185">Reference proteome</keyword>
<evidence type="ECO:0000313" key="8">
    <source>
        <dbReference type="EMBL" id="UZW74366.1"/>
    </source>
</evidence>
<dbReference type="Gene3D" id="3.40.50.2300">
    <property type="match status" value="2"/>
</dbReference>
<dbReference type="FunFam" id="3.40.50.2300:FF:000346">
    <property type="entry name" value="Diguanylate cyclase response regulator"/>
    <property type="match status" value="1"/>
</dbReference>
<evidence type="ECO:0000256" key="2">
    <source>
        <dbReference type="ARBA" id="ARBA00012528"/>
    </source>
</evidence>
<evidence type="ECO:0000313" key="9">
    <source>
        <dbReference type="Proteomes" id="UP001164472"/>
    </source>
</evidence>
<dbReference type="EC" id="2.7.7.65" evidence="2"/>
<dbReference type="PROSITE" id="PS50110">
    <property type="entry name" value="RESPONSE_REGULATORY"/>
    <property type="match status" value="2"/>
</dbReference>
<dbReference type="InterPro" id="IPR050469">
    <property type="entry name" value="Diguanylate_Cyclase"/>
</dbReference>
<proteinExistence type="predicted"/>
<keyword evidence="5" id="KW-0175">Coiled coil</keyword>
<name>A0A9E8HPX5_9ALTE</name>
<dbReference type="SUPFAM" id="SSF52172">
    <property type="entry name" value="CheY-like"/>
    <property type="match status" value="2"/>
</dbReference>
<feature type="modified residue" description="4-aspartylphosphate" evidence="4">
    <location>
        <position position="173"/>
    </location>
</feature>
<feature type="domain" description="Response regulatory" evidence="6">
    <location>
        <begin position="251"/>
        <end position="367"/>
    </location>
</feature>
<dbReference type="InterPro" id="IPR011006">
    <property type="entry name" value="CheY-like_superfamily"/>
</dbReference>
<feature type="domain" description="Response regulatory" evidence="6">
    <location>
        <begin position="124"/>
        <end position="242"/>
    </location>
</feature>
<dbReference type="GO" id="GO:0000160">
    <property type="term" value="P:phosphorelay signal transduction system"/>
    <property type="evidence" value="ECO:0007669"/>
    <property type="project" value="InterPro"/>
</dbReference>
<dbReference type="CDD" id="cd01949">
    <property type="entry name" value="GGDEF"/>
    <property type="match status" value="1"/>
</dbReference>
<dbReference type="PANTHER" id="PTHR45138:SF9">
    <property type="entry name" value="DIGUANYLATE CYCLASE DGCM-RELATED"/>
    <property type="match status" value="1"/>
</dbReference>
<evidence type="ECO:0000256" key="1">
    <source>
        <dbReference type="ARBA" id="ARBA00001946"/>
    </source>
</evidence>
<gene>
    <name evidence="8" type="ORF">NNL22_15260</name>
</gene>
<evidence type="ECO:0000256" key="4">
    <source>
        <dbReference type="PROSITE-ProRule" id="PRU00169"/>
    </source>
</evidence>
<dbReference type="GO" id="GO:0043709">
    <property type="term" value="P:cell adhesion involved in single-species biofilm formation"/>
    <property type="evidence" value="ECO:0007669"/>
    <property type="project" value="TreeGrafter"/>
</dbReference>
<dbReference type="AlphaFoldDB" id="A0A9E8HPX5"/>
<dbReference type="NCBIfam" id="TIGR00254">
    <property type="entry name" value="GGDEF"/>
    <property type="match status" value="1"/>
</dbReference>
<keyword evidence="8" id="KW-0548">Nucleotidyltransferase</keyword>
<evidence type="ECO:0000256" key="3">
    <source>
        <dbReference type="ARBA" id="ARBA00034247"/>
    </source>
</evidence>
<dbReference type="InterPro" id="IPR029787">
    <property type="entry name" value="Nucleotide_cyclase"/>
</dbReference>
<dbReference type="InterPro" id="IPR043128">
    <property type="entry name" value="Rev_trsase/Diguanyl_cyclase"/>
</dbReference>
<dbReference type="SMART" id="SM00267">
    <property type="entry name" value="GGDEF"/>
    <property type="match status" value="1"/>
</dbReference>
<dbReference type="InterPro" id="IPR001789">
    <property type="entry name" value="Sig_transdc_resp-reg_receiver"/>
</dbReference>
<dbReference type="EMBL" id="CP101527">
    <property type="protein sequence ID" value="UZW74366.1"/>
    <property type="molecule type" value="Genomic_DNA"/>
</dbReference>
<dbReference type="Pfam" id="PF00072">
    <property type="entry name" value="Response_reg"/>
    <property type="match status" value="2"/>
</dbReference>
<evidence type="ECO:0000256" key="5">
    <source>
        <dbReference type="SAM" id="Coils"/>
    </source>
</evidence>
<dbReference type="Gene3D" id="3.30.70.270">
    <property type="match status" value="1"/>
</dbReference>
<dbReference type="FunFam" id="3.30.70.270:FF:000001">
    <property type="entry name" value="Diguanylate cyclase domain protein"/>
    <property type="match status" value="1"/>
</dbReference>
<feature type="coiled-coil region" evidence="5">
    <location>
        <begin position="62"/>
        <end position="89"/>
    </location>
</feature>
<accession>A0A9E8HPX5</accession>
<dbReference type="GO" id="GO:0052621">
    <property type="term" value="F:diguanylate cyclase activity"/>
    <property type="evidence" value="ECO:0007669"/>
    <property type="project" value="UniProtKB-EC"/>
</dbReference>
<dbReference type="InterPro" id="IPR000160">
    <property type="entry name" value="GGDEF_dom"/>
</dbReference>
<organism evidence="8 9">
    <name type="scientific">Alkalimarinus sediminis</name>
    <dbReference type="NCBI Taxonomy" id="1632866"/>
    <lineage>
        <taxon>Bacteria</taxon>
        <taxon>Pseudomonadati</taxon>
        <taxon>Pseudomonadota</taxon>
        <taxon>Gammaproteobacteria</taxon>
        <taxon>Alteromonadales</taxon>
        <taxon>Alteromonadaceae</taxon>
        <taxon>Alkalimarinus</taxon>
    </lineage>
</organism>